<accession>A0ACC0AAC3</accession>
<dbReference type="Proteomes" id="UP001060085">
    <property type="component" value="Linkage Group LG06"/>
</dbReference>
<evidence type="ECO:0000313" key="2">
    <source>
        <dbReference type="Proteomes" id="UP001060085"/>
    </source>
</evidence>
<comment type="caution">
    <text evidence="1">The sequence shown here is derived from an EMBL/GenBank/DDBJ whole genome shotgun (WGS) entry which is preliminary data.</text>
</comment>
<sequence>MDLLHYSVSRFPTARPLSNFRAPLSRCFFSVRSVVTLPIAEEKAKYHKELKAAVDVVERACRLCVDVKKSLFTSNGSIIEKIDQTPVTIADFGVQALVSLEMSKLFPSIPLVAEEDSSFLRSNNLVDAVVGVVTDKATCGDQLSQDDVLEAIDRGGKDASVFGTKPATYWVLDPIDGTRGFVKGSEALYVVGLALVVDGEIVLGVMGCPNWLESYSYTSPLETQAHENTASRCGILMVSHIGCGTWRKRLWETHNISGGIPNNWIRCLVDDCQIVHEARYCIQDSQTWDSLPLSAEFSATTNAEDVGNNQILLVPTCCGSLSKYLMLASGRGSVYILRAKTKLIKSWDHAVGIICVQEAGGKVTDWRGQKIDFAADEVERRVIFPSGGVLAANESLHTQILPMVSKEVSVDG</sequence>
<name>A0ACC0AAC3_CATRO</name>
<organism evidence="1 2">
    <name type="scientific">Catharanthus roseus</name>
    <name type="common">Madagascar periwinkle</name>
    <name type="synonym">Vinca rosea</name>
    <dbReference type="NCBI Taxonomy" id="4058"/>
    <lineage>
        <taxon>Eukaryota</taxon>
        <taxon>Viridiplantae</taxon>
        <taxon>Streptophyta</taxon>
        <taxon>Embryophyta</taxon>
        <taxon>Tracheophyta</taxon>
        <taxon>Spermatophyta</taxon>
        <taxon>Magnoliopsida</taxon>
        <taxon>eudicotyledons</taxon>
        <taxon>Gunneridae</taxon>
        <taxon>Pentapetalae</taxon>
        <taxon>asterids</taxon>
        <taxon>lamiids</taxon>
        <taxon>Gentianales</taxon>
        <taxon>Apocynaceae</taxon>
        <taxon>Rauvolfioideae</taxon>
        <taxon>Vinceae</taxon>
        <taxon>Catharanthinae</taxon>
        <taxon>Catharanthus</taxon>
    </lineage>
</organism>
<protein>
    <submittedName>
        <fullName evidence="1">Uncharacterized protein</fullName>
    </submittedName>
</protein>
<dbReference type="EMBL" id="CM044706">
    <property type="protein sequence ID" value="KAI5656943.1"/>
    <property type="molecule type" value="Genomic_DNA"/>
</dbReference>
<keyword evidence="2" id="KW-1185">Reference proteome</keyword>
<evidence type="ECO:0000313" key="1">
    <source>
        <dbReference type="EMBL" id="KAI5656943.1"/>
    </source>
</evidence>
<gene>
    <name evidence="1" type="ORF">M9H77_25736</name>
</gene>
<reference evidence="2" key="1">
    <citation type="journal article" date="2023" name="Nat. Plants">
        <title>Single-cell RNA sequencing provides a high-resolution roadmap for understanding the multicellular compartmentation of specialized metabolism.</title>
        <authorList>
            <person name="Sun S."/>
            <person name="Shen X."/>
            <person name="Li Y."/>
            <person name="Li Y."/>
            <person name="Wang S."/>
            <person name="Li R."/>
            <person name="Zhang H."/>
            <person name="Shen G."/>
            <person name="Guo B."/>
            <person name="Wei J."/>
            <person name="Xu J."/>
            <person name="St-Pierre B."/>
            <person name="Chen S."/>
            <person name="Sun C."/>
        </authorList>
    </citation>
    <scope>NUCLEOTIDE SEQUENCE [LARGE SCALE GENOMIC DNA]</scope>
</reference>
<proteinExistence type="predicted"/>